<dbReference type="Proteomes" id="UP001523550">
    <property type="component" value="Unassembled WGS sequence"/>
</dbReference>
<dbReference type="RefSeq" id="WP_253447095.1">
    <property type="nucleotide sequence ID" value="NZ_JALJYF010000001.1"/>
</dbReference>
<evidence type="ECO:0000256" key="1">
    <source>
        <dbReference type="SAM" id="MobiDB-lite"/>
    </source>
</evidence>
<dbReference type="EMBL" id="JALJYF010000001">
    <property type="protein sequence ID" value="MCP1727337.1"/>
    <property type="molecule type" value="Genomic_DNA"/>
</dbReference>
<gene>
    <name evidence="2" type="ORF">J2T60_001302</name>
</gene>
<evidence type="ECO:0000313" key="2">
    <source>
        <dbReference type="EMBL" id="MCP1727337.1"/>
    </source>
</evidence>
<organism evidence="2 3">
    <name type="scientific">Natronospira proteinivora</name>
    <dbReference type="NCBI Taxonomy" id="1807133"/>
    <lineage>
        <taxon>Bacteria</taxon>
        <taxon>Pseudomonadati</taxon>
        <taxon>Pseudomonadota</taxon>
        <taxon>Gammaproteobacteria</taxon>
        <taxon>Natronospirales</taxon>
        <taxon>Natronospiraceae</taxon>
        <taxon>Natronospira</taxon>
    </lineage>
</organism>
<feature type="region of interest" description="Disordered" evidence="1">
    <location>
        <begin position="50"/>
        <end position="71"/>
    </location>
</feature>
<sequence>MTDKNKRYGIRITMPGNDPLAMPHLLGEDWESFRWYETEEERNRALEDIPREHQFSRSGDRPSIHCEPVDR</sequence>
<name>A0ABT1G7Q4_9GAMM</name>
<proteinExistence type="predicted"/>
<reference evidence="2 3" key="1">
    <citation type="submission" date="2022-03" db="EMBL/GenBank/DDBJ databases">
        <title>Genomic Encyclopedia of Type Strains, Phase III (KMG-III): the genomes of soil and plant-associated and newly described type strains.</title>
        <authorList>
            <person name="Whitman W."/>
        </authorList>
    </citation>
    <scope>NUCLEOTIDE SEQUENCE [LARGE SCALE GENOMIC DNA]</scope>
    <source>
        <strain evidence="2 3">BSker1</strain>
    </source>
</reference>
<evidence type="ECO:0000313" key="3">
    <source>
        <dbReference type="Proteomes" id="UP001523550"/>
    </source>
</evidence>
<keyword evidence="3" id="KW-1185">Reference proteome</keyword>
<comment type="caution">
    <text evidence="2">The sequence shown here is derived from an EMBL/GenBank/DDBJ whole genome shotgun (WGS) entry which is preliminary data.</text>
</comment>
<accession>A0ABT1G7Q4</accession>
<protein>
    <submittedName>
        <fullName evidence="2">Uncharacterized protein</fullName>
    </submittedName>
</protein>